<evidence type="ECO:0000313" key="2">
    <source>
        <dbReference type="Proteomes" id="UP001163321"/>
    </source>
</evidence>
<gene>
    <name evidence="1" type="ORF">PsorP6_001737</name>
</gene>
<accession>A0ACC0WQ18</accession>
<name>A0ACC0WQ18_9STRA</name>
<dbReference type="Proteomes" id="UP001163321">
    <property type="component" value="Chromosome 1"/>
</dbReference>
<dbReference type="EMBL" id="CM047580">
    <property type="protein sequence ID" value="KAI9920965.1"/>
    <property type="molecule type" value="Genomic_DNA"/>
</dbReference>
<organism evidence="1 2">
    <name type="scientific">Peronosclerospora sorghi</name>
    <dbReference type="NCBI Taxonomy" id="230839"/>
    <lineage>
        <taxon>Eukaryota</taxon>
        <taxon>Sar</taxon>
        <taxon>Stramenopiles</taxon>
        <taxon>Oomycota</taxon>
        <taxon>Peronosporomycetes</taxon>
        <taxon>Peronosporales</taxon>
        <taxon>Peronosporaceae</taxon>
        <taxon>Peronosclerospora</taxon>
    </lineage>
</organism>
<keyword evidence="2" id="KW-1185">Reference proteome</keyword>
<sequence>MGILHGPSMSRATLNWLQTVVSSTSTLTGIVSPATLGLAASGIGGIIGGTGNPPVDATKSGGLPRCRASKVLGTLLVEQDSDTIIVYGDDDRHYPPQLSERVLYYTHKYSNDAIAVLRGWISVEDRFYCGRSLEVALNSVSFVGGADATICEGKCARYV</sequence>
<comment type="caution">
    <text evidence="1">The sequence shown here is derived from an EMBL/GenBank/DDBJ whole genome shotgun (WGS) entry which is preliminary data.</text>
</comment>
<protein>
    <submittedName>
        <fullName evidence="1">Uncharacterized protein</fullName>
    </submittedName>
</protein>
<reference evidence="1 2" key="1">
    <citation type="journal article" date="2022" name="bioRxiv">
        <title>The genome of the oomycete Peronosclerospora sorghi, a cosmopolitan pathogen of maize and sorghum, is inflated with dispersed pseudogenes.</title>
        <authorList>
            <person name="Fletcher K."/>
            <person name="Martin F."/>
            <person name="Isakeit T."/>
            <person name="Cavanaugh K."/>
            <person name="Magill C."/>
            <person name="Michelmore R."/>
        </authorList>
    </citation>
    <scope>NUCLEOTIDE SEQUENCE [LARGE SCALE GENOMIC DNA]</scope>
    <source>
        <strain evidence="1">P6</strain>
    </source>
</reference>
<evidence type="ECO:0000313" key="1">
    <source>
        <dbReference type="EMBL" id="KAI9920965.1"/>
    </source>
</evidence>
<proteinExistence type="predicted"/>